<dbReference type="GO" id="GO:0005874">
    <property type="term" value="C:microtubule"/>
    <property type="evidence" value="ECO:0007669"/>
    <property type="project" value="TreeGrafter"/>
</dbReference>
<evidence type="ECO:0000313" key="4">
    <source>
        <dbReference type="EMBL" id="KAH7027936.1"/>
    </source>
</evidence>
<protein>
    <submittedName>
        <fullName evidence="4">P-loop containing nucleoside triphosphate hydrolase protein</fullName>
    </submittedName>
</protein>
<dbReference type="InterPro" id="IPR022812">
    <property type="entry name" value="Dynamin"/>
</dbReference>
<dbReference type="GO" id="GO:0005886">
    <property type="term" value="C:plasma membrane"/>
    <property type="evidence" value="ECO:0007669"/>
    <property type="project" value="TreeGrafter"/>
</dbReference>
<dbReference type="PROSITE" id="PS51388">
    <property type="entry name" value="GED"/>
    <property type="match status" value="1"/>
</dbReference>
<dbReference type="InterPro" id="IPR001401">
    <property type="entry name" value="Dynamin_GTPase"/>
</dbReference>
<feature type="coiled-coil region" evidence="1">
    <location>
        <begin position="800"/>
        <end position="837"/>
    </location>
</feature>
<dbReference type="RefSeq" id="XP_046010735.1">
    <property type="nucleotide sequence ID" value="XM_046150221.1"/>
</dbReference>
<dbReference type="EMBL" id="JAGTJQ010000007">
    <property type="protein sequence ID" value="KAH7027936.1"/>
    <property type="molecule type" value="Genomic_DNA"/>
</dbReference>
<organism evidence="4 5">
    <name type="scientific">Microdochium trichocladiopsis</name>
    <dbReference type="NCBI Taxonomy" id="1682393"/>
    <lineage>
        <taxon>Eukaryota</taxon>
        <taxon>Fungi</taxon>
        <taxon>Dikarya</taxon>
        <taxon>Ascomycota</taxon>
        <taxon>Pezizomycotina</taxon>
        <taxon>Sordariomycetes</taxon>
        <taxon>Xylariomycetidae</taxon>
        <taxon>Xylariales</taxon>
        <taxon>Microdochiaceae</taxon>
        <taxon>Microdochium</taxon>
    </lineage>
</organism>
<keyword evidence="1" id="KW-0175">Coiled coil</keyword>
<evidence type="ECO:0000256" key="1">
    <source>
        <dbReference type="SAM" id="Coils"/>
    </source>
</evidence>
<dbReference type="GeneID" id="70179767"/>
<dbReference type="SMART" id="SM00053">
    <property type="entry name" value="DYNc"/>
    <property type="match status" value="1"/>
</dbReference>
<dbReference type="InterPro" id="IPR020850">
    <property type="entry name" value="GED_dom"/>
</dbReference>
<dbReference type="Proteomes" id="UP000756346">
    <property type="component" value="Unassembled WGS sequence"/>
</dbReference>
<dbReference type="InterPro" id="IPR027417">
    <property type="entry name" value="P-loop_NTPase"/>
</dbReference>
<reference evidence="4" key="1">
    <citation type="journal article" date="2021" name="Nat. Commun.">
        <title>Genetic determinants of endophytism in the Arabidopsis root mycobiome.</title>
        <authorList>
            <person name="Mesny F."/>
            <person name="Miyauchi S."/>
            <person name="Thiergart T."/>
            <person name="Pickel B."/>
            <person name="Atanasova L."/>
            <person name="Karlsson M."/>
            <person name="Huettel B."/>
            <person name="Barry K.W."/>
            <person name="Haridas S."/>
            <person name="Chen C."/>
            <person name="Bauer D."/>
            <person name="Andreopoulos W."/>
            <person name="Pangilinan J."/>
            <person name="LaButti K."/>
            <person name="Riley R."/>
            <person name="Lipzen A."/>
            <person name="Clum A."/>
            <person name="Drula E."/>
            <person name="Henrissat B."/>
            <person name="Kohler A."/>
            <person name="Grigoriev I.V."/>
            <person name="Martin F.M."/>
            <person name="Hacquard S."/>
        </authorList>
    </citation>
    <scope>NUCLEOTIDE SEQUENCE</scope>
    <source>
        <strain evidence="4">MPI-CAGE-CH-0230</strain>
    </source>
</reference>
<accession>A0A9P8Y5G3</accession>
<dbReference type="Gene3D" id="1.20.120.1240">
    <property type="entry name" value="Dynamin, middle domain"/>
    <property type="match status" value="1"/>
</dbReference>
<dbReference type="OrthoDB" id="5061070at2759"/>
<dbReference type="CDD" id="cd08771">
    <property type="entry name" value="DLP_1"/>
    <property type="match status" value="1"/>
</dbReference>
<feature type="domain" description="GED" evidence="3">
    <location>
        <begin position="742"/>
        <end position="839"/>
    </location>
</feature>
<dbReference type="PANTHER" id="PTHR11566">
    <property type="entry name" value="DYNAMIN"/>
    <property type="match status" value="1"/>
</dbReference>
<dbReference type="AlphaFoldDB" id="A0A9P8Y5G3"/>
<dbReference type="PANTHER" id="PTHR11566:SF131">
    <property type="entry name" value="GTPASE, PUTATIVE (AFU_ORTHOLOGUE AFUA_6G07630)-RELATED"/>
    <property type="match status" value="1"/>
</dbReference>
<feature type="compositionally biased region" description="Polar residues" evidence="2">
    <location>
        <begin position="488"/>
        <end position="505"/>
    </location>
</feature>
<dbReference type="Gene3D" id="3.40.50.300">
    <property type="entry name" value="P-loop containing nucleotide triphosphate hydrolases"/>
    <property type="match status" value="1"/>
</dbReference>
<sequence>MDQTPLFLETRIRQAGRQHTPASPLGHDASTHQGSFARPAFADIGAKLKACNDTLGNLQQLGIQHVAKLPELVLVGDQSAGKSSLMSGLAELNLPRSGGVCTRCPIHIRMASSNVENFSCTVSLQLDYDYKPHGRIRVSDVTKNNPFPPWVKKPVRETKFFKSIEKPDDTEIEEILKWAQVAILNPNQNPELFVPGEGAITKEVDIDRAKDHTDAQFSPNIVALEMKGPGLPDLSFYDLPGVFLSPGNEEDEYIVKVVQNLASAYIQREEAIIMWAVPMNHDLENSIIFPIIRRAGAQNRTIGVITKADMLQESNVKQWLDVVEGKKQRVKHGYFMTSLPPDQPLEKGTHWEESFFQGGVSTWPREFEPYVNRCGVDPLRNYISLQLGEAFSRSLPFIKVKVQQRLQEIQEQLSHFPELPSNVEYEVMSSFGSFLRQVKADVKDRQMSSKWDQLNEHFKACIIKAKPGCNVTEEPQTIELMDSDADSVANTPSKRPRASDSTIRTPASKRPRPDIPSAAGMTPIKLEPTANTPIRQPSMRPTPPPDPSPFARFAKLGRGGLDLREIRQVILDQKKAGMPADLVPESVYEFFSLRAVRKWREPLEIYLEKTRELLLKKLEAALENSLKDFKSRLLYKEMSTHLRAFLDDQESLQRARLFELYDSECYQMFTMTNDICDQFRTQELDIIERARAYERLKANALLPWDVKRPDPATMSSEAKVKERKMLAEGIAKIPCRDQFATEIKVAAHVRAYYLTAATFFVEGVTKDVNSRLFRSFTLDALDRYLGEKLGIMPFGTREAYARLMEEDAATARERENLKKELAKLERAMHSINELESEASSIDVDSEVHMLDTSFLPTYTEDADDEDMGMA</sequence>
<dbReference type="PRINTS" id="PR00195">
    <property type="entry name" value="DYNAMIN"/>
</dbReference>
<keyword evidence="4" id="KW-0378">Hydrolase</keyword>
<dbReference type="Pfam" id="PF00350">
    <property type="entry name" value="Dynamin_N"/>
    <property type="match status" value="1"/>
</dbReference>
<dbReference type="GO" id="GO:0003924">
    <property type="term" value="F:GTPase activity"/>
    <property type="evidence" value="ECO:0007669"/>
    <property type="project" value="InterPro"/>
</dbReference>
<dbReference type="GO" id="GO:0031623">
    <property type="term" value="P:receptor internalization"/>
    <property type="evidence" value="ECO:0007669"/>
    <property type="project" value="TreeGrafter"/>
</dbReference>
<gene>
    <name evidence="4" type="ORF">B0I36DRAFT_246304</name>
</gene>
<dbReference type="GO" id="GO:0005737">
    <property type="term" value="C:cytoplasm"/>
    <property type="evidence" value="ECO:0007669"/>
    <property type="project" value="TreeGrafter"/>
</dbReference>
<evidence type="ECO:0000313" key="5">
    <source>
        <dbReference type="Proteomes" id="UP000756346"/>
    </source>
</evidence>
<comment type="caution">
    <text evidence="4">The sequence shown here is derived from an EMBL/GenBank/DDBJ whole genome shotgun (WGS) entry which is preliminary data.</text>
</comment>
<dbReference type="GO" id="GO:0008017">
    <property type="term" value="F:microtubule binding"/>
    <property type="evidence" value="ECO:0007669"/>
    <property type="project" value="TreeGrafter"/>
</dbReference>
<dbReference type="SUPFAM" id="SSF52540">
    <property type="entry name" value="P-loop containing nucleoside triphosphate hydrolases"/>
    <property type="match status" value="1"/>
</dbReference>
<feature type="region of interest" description="Disordered" evidence="2">
    <location>
        <begin position="474"/>
        <end position="551"/>
    </location>
</feature>
<keyword evidence="5" id="KW-1185">Reference proteome</keyword>
<dbReference type="GO" id="GO:0005525">
    <property type="term" value="F:GTP binding"/>
    <property type="evidence" value="ECO:0007669"/>
    <property type="project" value="InterPro"/>
</dbReference>
<evidence type="ECO:0000259" key="3">
    <source>
        <dbReference type="PROSITE" id="PS51388"/>
    </source>
</evidence>
<proteinExistence type="predicted"/>
<evidence type="ECO:0000256" key="2">
    <source>
        <dbReference type="SAM" id="MobiDB-lite"/>
    </source>
</evidence>
<dbReference type="InterPro" id="IPR045063">
    <property type="entry name" value="Dynamin_N"/>
</dbReference>
<name>A0A9P8Y5G3_9PEZI</name>